<organism evidence="2 3">
    <name type="scientific">Peronospora destructor</name>
    <dbReference type="NCBI Taxonomy" id="86335"/>
    <lineage>
        <taxon>Eukaryota</taxon>
        <taxon>Sar</taxon>
        <taxon>Stramenopiles</taxon>
        <taxon>Oomycota</taxon>
        <taxon>Peronosporomycetes</taxon>
        <taxon>Peronosporales</taxon>
        <taxon>Peronosporaceae</taxon>
        <taxon>Peronospora</taxon>
    </lineage>
</organism>
<dbReference type="AlphaFoldDB" id="A0AAV0SVQ2"/>
<accession>A0AAV0SVQ2</accession>
<reference evidence="2" key="1">
    <citation type="submission" date="2022-12" db="EMBL/GenBank/DDBJ databases">
        <authorList>
            <person name="Webb A."/>
        </authorList>
    </citation>
    <scope>NUCLEOTIDE SEQUENCE</scope>
    <source>
        <strain evidence="2">Pd1</strain>
    </source>
</reference>
<evidence type="ECO:0000313" key="2">
    <source>
        <dbReference type="EMBL" id="CAI5708760.1"/>
    </source>
</evidence>
<evidence type="ECO:0000313" key="3">
    <source>
        <dbReference type="Proteomes" id="UP001162029"/>
    </source>
</evidence>
<feature type="compositionally biased region" description="Acidic residues" evidence="1">
    <location>
        <begin position="114"/>
        <end position="127"/>
    </location>
</feature>
<name>A0AAV0SVQ2_9STRA</name>
<dbReference type="Proteomes" id="UP001162029">
    <property type="component" value="Unassembled WGS sequence"/>
</dbReference>
<protein>
    <submittedName>
        <fullName evidence="2">Uncharacterized protein</fullName>
    </submittedName>
</protein>
<proteinExistence type="predicted"/>
<feature type="region of interest" description="Disordered" evidence="1">
    <location>
        <begin position="173"/>
        <end position="196"/>
    </location>
</feature>
<feature type="region of interest" description="Disordered" evidence="1">
    <location>
        <begin position="106"/>
        <end position="127"/>
    </location>
</feature>
<comment type="caution">
    <text evidence="2">The sequence shown here is derived from an EMBL/GenBank/DDBJ whole genome shotgun (WGS) entry which is preliminary data.</text>
</comment>
<dbReference type="EMBL" id="CANTFM010000026">
    <property type="protein sequence ID" value="CAI5708760.1"/>
    <property type="molecule type" value="Genomic_DNA"/>
</dbReference>
<sequence>MRSLSEFSFGKPEFSLDANANEVTAAWIARHQVRVKQEPILAIERLRRDKLTKKGLVAVVKPAAPNVGVKELPASDVSVSLKVDDVEPEEMVRFQKLFPACTTTPVPAVKATSEDDEDDEDDGDDDVDWEEVAVPTLTQPSKYGLESGEQKASKHAAMIESLPSATTTILAAAKESRNEKVGSENMLEREDTRKRS</sequence>
<gene>
    <name evidence="2" type="ORF">PDE001_LOCUS138</name>
</gene>
<feature type="compositionally biased region" description="Basic and acidic residues" evidence="1">
    <location>
        <begin position="174"/>
        <end position="196"/>
    </location>
</feature>
<evidence type="ECO:0000256" key="1">
    <source>
        <dbReference type="SAM" id="MobiDB-lite"/>
    </source>
</evidence>
<keyword evidence="3" id="KW-1185">Reference proteome</keyword>